<keyword evidence="3" id="KW-1185">Reference proteome</keyword>
<gene>
    <name evidence="2" type="ORF">GGI59_006062</name>
</gene>
<feature type="region of interest" description="Disordered" evidence="1">
    <location>
        <begin position="279"/>
        <end position="301"/>
    </location>
</feature>
<dbReference type="EMBL" id="JACHBC010000020">
    <property type="protein sequence ID" value="MBB5564354.1"/>
    <property type="molecule type" value="Genomic_DNA"/>
</dbReference>
<reference evidence="2 3" key="1">
    <citation type="submission" date="2020-08" db="EMBL/GenBank/DDBJ databases">
        <title>Genomic Encyclopedia of Type Strains, Phase IV (KMG-V): Genome sequencing to study the core and pangenomes of soil and plant-associated prokaryotes.</title>
        <authorList>
            <person name="Whitman W."/>
        </authorList>
    </citation>
    <scope>NUCLEOTIDE SEQUENCE [LARGE SCALE GENOMIC DNA]</scope>
    <source>
        <strain evidence="2 3">SEMIA 4034</strain>
    </source>
</reference>
<sequence length="301" mass="33380">MCSGVSKIGRASGEITIVAHAEKCSLTNFYVKFLVSLLLTNFCIYSPVRKVIEQMPDPTSDTQDRILDRIARAAPSGVWSRADFLDIATPNAVEKALQRLSNRGEIRRPYRGLYDKPGTSTLTGKLVFPPRSSFIDAIARRDKLRVLVDGMTAANDLGLTTAVPARSTIYADTYPRTIEIEANAGDPQASRPVFYTLDFKRISAKTAFWAGRPAMRVIQALAWFRDDPSALDAAVNGTARFLAERPNRDEIERDLRENINTVPAWMYPYVDAISRRLSPNDDTAREHPGSRGKGHNAAGIH</sequence>
<dbReference type="Pfam" id="PF19570">
    <property type="entry name" value="DUF6088"/>
    <property type="match status" value="1"/>
</dbReference>
<comment type="caution">
    <text evidence="2">The sequence shown here is derived from an EMBL/GenBank/DDBJ whole genome shotgun (WGS) entry which is preliminary data.</text>
</comment>
<proteinExistence type="predicted"/>
<evidence type="ECO:0000313" key="2">
    <source>
        <dbReference type="EMBL" id="MBB5564354.1"/>
    </source>
</evidence>
<evidence type="ECO:0000313" key="3">
    <source>
        <dbReference type="Proteomes" id="UP000528824"/>
    </source>
</evidence>
<organism evidence="2 3">
    <name type="scientific">Rhizobium lentis</name>
    <dbReference type="NCBI Taxonomy" id="1138194"/>
    <lineage>
        <taxon>Bacteria</taxon>
        <taxon>Pseudomonadati</taxon>
        <taxon>Pseudomonadota</taxon>
        <taxon>Alphaproteobacteria</taxon>
        <taxon>Hyphomicrobiales</taxon>
        <taxon>Rhizobiaceae</taxon>
        <taxon>Rhizobium/Agrobacterium group</taxon>
        <taxon>Rhizobium</taxon>
    </lineage>
</organism>
<dbReference type="InterPro" id="IPR045738">
    <property type="entry name" value="DUF6088"/>
</dbReference>
<accession>A0A7W8XK32</accession>
<protein>
    <recommendedName>
        <fullName evidence="4">Type IV toxin-antitoxin system AbiEi family antitoxin domain-containing protein</fullName>
    </recommendedName>
</protein>
<feature type="compositionally biased region" description="Basic and acidic residues" evidence="1">
    <location>
        <begin position="279"/>
        <end position="289"/>
    </location>
</feature>
<dbReference type="AlphaFoldDB" id="A0A7W8XK32"/>
<evidence type="ECO:0008006" key="4">
    <source>
        <dbReference type="Google" id="ProtNLM"/>
    </source>
</evidence>
<name>A0A7W8XK32_9HYPH</name>
<dbReference type="Proteomes" id="UP000528824">
    <property type="component" value="Unassembled WGS sequence"/>
</dbReference>
<evidence type="ECO:0000256" key="1">
    <source>
        <dbReference type="SAM" id="MobiDB-lite"/>
    </source>
</evidence>